<dbReference type="SUPFAM" id="SSF51735">
    <property type="entry name" value="NAD(P)-binding Rossmann-fold domains"/>
    <property type="match status" value="1"/>
</dbReference>
<protein>
    <submittedName>
        <fullName evidence="3">dTDP-glucose 4,6-dehydratase</fullName>
    </submittedName>
</protein>
<reference evidence="3" key="1">
    <citation type="submission" date="2022-05" db="EMBL/GenBank/DDBJ databases">
        <title>Metagenome Sequencing of an Archaeal-Dominated Microbial Community from a Hot Spring at the Los Azufres Geothermal Field, Mexico.</title>
        <authorList>
            <person name="Marin-Paredes R."/>
            <person name="Martinez-Romero E."/>
            <person name="Servin-Garciduenas L.E."/>
        </authorList>
    </citation>
    <scope>NUCLEOTIDE SEQUENCE</scope>
    <source>
        <strain evidence="3">AZ1-454</strain>
    </source>
</reference>
<evidence type="ECO:0000259" key="2">
    <source>
        <dbReference type="Pfam" id="PF01370"/>
    </source>
</evidence>
<dbReference type="Gene3D" id="3.40.50.720">
    <property type="entry name" value="NAD(P)-binding Rossmann-like Domain"/>
    <property type="match status" value="1"/>
</dbReference>
<sequence length="336" mass="38453">MNFVVLGGAGFIGSAFVRELNRRGIRPVVFDALTYAGRLENLKETDHVFVKGNVKDVKALDSLFSSHPPSVVVNFSAETHVDRSIYSPKDFVETNVLGVINVLEASRKYDFNYVHISTDEVYGDEECADEDSPLRPSSPYSASKASADLFVKAYVRTYGVKAIIVRPSNNYGPRQHVEKLIPKVIIRTLLNLPIPIYGDGKQERDWIYVEDTARVIADLIDKSQWKGEIYNLPGGNVYRNIDVVKTIGEVMGKEVKIKYVEDRPGHDRKYCMRTSLRYEVTPLREGLRRTVEWYLNNRWWWEPLINDNFFKEDVPWKVPNKTSDGVNVATERERGD</sequence>
<dbReference type="InterPro" id="IPR005888">
    <property type="entry name" value="dTDP_Gluc_deHydtase"/>
</dbReference>
<dbReference type="AlphaFoldDB" id="A0AAE3K2J3"/>
<organism evidence="3">
    <name type="scientific">Candidatus Aramenus sulfurataquae</name>
    <dbReference type="NCBI Taxonomy" id="1326980"/>
    <lineage>
        <taxon>Archaea</taxon>
        <taxon>Thermoproteota</taxon>
        <taxon>Thermoprotei</taxon>
        <taxon>Sulfolobales</taxon>
        <taxon>Sulfolobaceae</taxon>
        <taxon>Candidatus Aramenus</taxon>
    </lineage>
</organism>
<evidence type="ECO:0000256" key="1">
    <source>
        <dbReference type="ARBA" id="ARBA00007637"/>
    </source>
</evidence>
<dbReference type="InterPro" id="IPR001509">
    <property type="entry name" value="Epimerase_deHydtase"/>
</dbReference>
<name>A0AAE3K2J3_9CREN</name>
<dbReference type="CDD" id="cd05246">
    <property type="entry name" value="dTDP_GD_SDR_e"/>
    <property type="match status" value="1"/>
</dbReference>
<accession>A0AAE3K2J3</accession>
<dbReference type="InterPro" id="IPR036291">
    <property type="entry name" value="NAD(P)-bd_dom_sf"/>
</dbReference>
<dbReference type="EMBL" id="JZWS02000021">
    <property type="protein sequence ID" value="MCL7344661.1"/>
    <property type="molecule type" value="Genomic_DNA"/>
</dbReference>
<dbReference type="Pfam" id="PF01370">
    <property type="entry name" value="Epimerase"/>
    <property type="match status" value="1"/>
</dbReference>
<proteinExistence type="inferred from homology"/>
<comment type="similarity">
    <text evidence="1">Belongs to the NAD(P)-dependent epimerase/dehydratase family.</text>
</comment>
<comment type="caution">
    <text evidence="3">The sequence shown here is derived from an EMBL/GenBank/DDBJ whole genome shotgun (WGS) entry which is preliminary data.</text>
</comment>
<dbReference type="GO" id="GO:0008460">
    <property type="term" value="F:dTDP-glucose 4,6-dehydratase activity"/>
    <property type="evidence" value="ECO:0007669"/>
    <property type="project" value="InterPro"/>
</dbReference>
<gene>
    <name evidence="3" type="ORF">TQ35_008830</name>
</gene>
<dbReference type="PANTHER" id="PTHR43000">
    <property type="entry name" value="DTDP-D-GLUCOSE 4,6-DEHYDRATASE-RELATED"/>
    <property type="match status" value="1"/>
</dbReference>
<feature type="domain" description="NAD-dependent epimerase/dehydratase" evidence="2">
    <location>
        <begin position="4"/>
        <end position="232"/>
    </location>
</feature>
<dbReference type="GO" id="GO:0009225">
    <property type="term" value="P:nucleotide-sugar metabolic process"/>
    <property type="evidence" value="ECO:0007669"/>
    <property type="project" value="InterPro"/>
</dbReference>
<dbReference type="Gene3D" id="3.90.25.10">
    <property type="entry name" value="UDP-galactose 4-epimerase, domain 1"/>
    <property type="match status" value="1"/>
</dbReference>
<evidence type="ECO:0000313" key="3">
    <source>
        <dbReference type="EMBL" id="MCL7344661.1"/>
    </source>
</evidence>